<protein>
    <recommendedName>
        <fullName evidence="4">Secreted protein</fullName>
    </recommendedName>
</protein>
<evidence type="ECO:0000256" key="1">
    <source>
        <dbReference type="SAM" id="SignalP"/>
    </source>
</evidence>
<gene>
    <name evidence="2" type="ORF">ACH49W_11935</name>
</gene>
<dbReference type="RefSeq" id="WP_357401257.1">
    <property type="nucleotide sequence ID" value="NZ_JBEYCD010000002.1"/>
</dbReference>
<dbReference type="EMBL" id="JBIRYO010000006">
    <property type="protein sequence ID" value="MFI2474077.1"/>
    <property type="molecule type" value="Genomic_DNA"/>
</dbReference>
<feature type="chain" id="PRO_5046559821" description="Secreted protein" evidence="1">
    <location>
        <begin position="37"/>
        <end position="157"/>
    </location>
</feature>
<evidence type="ECO:0008006" key="4">
    <source>
        <dbReference type="Google" id="ProtNLM"/>
    </source>
</evidence>
<reference evidence="2 3" key="1">
    <citation type="submission" date="2024-10" db="EMBL/GenBank/DDBJ databases">
        <title>The Natural Products Discovery Center: Release of the First 8490 Sequenced Strains for Exploring Actinobacteria Biosynthetic Diversity.</title>
        <authorList>
            <person name="Kalkreuter E."/>
            <person name="Kautsar S.A."/>
            <person name="Yang D."/>
            <person name="Bader C.D."/>
            <person name="Teijaro C.N."/>
            <person name="Fluegel L."/>
            <person name="Davis C.M."/>
            <person name="Simpson J.R."/>
            <person name="Lauterbach L."/>
            <person name="Steele A.D."/>
            <person name="Gui C."/>
            <person name="Meng S."/>
            <person name="Li G."/>
            <person name="Viehrig K."/>
            <person name="Ye F."/>
            <person name="Su P."/>
            <person name="Kiefer A.F."/>
            <person name="Nichols A."/>
            <person name="Cepeda A.J."/>
            <person name="Yan W."/>
            <person name="Fan B."/>
            <person name="Jiang Y."/>
            <person name="Adhikari A."/>
            <person name="Zheng C.-J."/>
            <person name="Schuster L."/>
            <person name="Cowan T.M."/>
            <person name="Smanski M.J."/>
            <person name="Chevrette M.G."/>
            <person name="De Carvalho L.P.S."/>
            <person name="Shen B."/>
        </authorList>
    </citation>
    <scope>NUCLEOTIDE SEQUENCE [LARGE SCALE GENOMIC DNA]</scope>
    <source>
        <strain evidence="2 3">NPDC019275</strain>
    </source>
</reference>
<feature type="signal peptide" evidence="1">
    <location>
        <begin position="1"/>
        <end position="36"/>
    </location>
</feature>
<organism evidence="2 3">
    <name type="scientific">Nocardia xishanensis</name>
    <dbReference type="NCBI Taxonomy" id="238964"/>
    <lineage>
        <taxon>Bacteria</taxon>
        <taxon>Bacillati</taxon>
        <taxon>Actinomycetota</taxon>
        <taxon>Actinomycetes</taxon>
        <taxon>Mycobacteriales</taxon>
        <taxon>Nocardiaceae</taxon>
        <taxon>Nocardia</taxon>
    </lineage>
</organism>
<dbReference type="Proteomes" id="UP001611415">
    <property type="component" value="Unassembled WGS sequence"/>
</dbReference>
<proteinExistence type="predicted"/>
<name>A0ABW7WYZ6_9NOCA</name>
<keyword evidence="1" id="KW-0732">Signal</keyword>
<accession>A0ABW7WYZ6</accession>
<comment type="caution">
    <text evidence="2">The sequence shown here is derived from an EMBL/GenBank/DDBJ whole genome shotgun (WGS) entry which is preliminary data.</text>
</comment>
<evidence type="ECO:0000313" key="3">
    <source>
        <dbReference type="Proteomes" id="UP001611415"/>
    </source>
</evidence>
<evidence type="ECO:0000313" key="2">
    <source>
        <dbReference type="EMBL" id="MFI2474077.1"/>
    </source>
</evidence>
<keyword evidence="3" id="KW-1185">Reference proteome</keyword>
<sequence length="157" mass="15917">MLSQKKTGKTSKAARAAVAAAAMTAAVLSGAGTASADEGGIVTTCRGMSPNIVDFPYSGQVVVGQYNSPGRAYFTIHAGGSIWGGYGTQVTLNWTNLNTGATGSETQSGSVGFVIGNGSTMYFDPPTGAGTIRTDFTVVNTGFVPQTITCSGTAEVW</sequence>